<feature type="domain" description="Transposase for insertion sequence element IS21-like C-terminal" evidence="2">
    <location>
        <begin position="2"/>
        <end position="49"/>
    </location>
</feature>
<dbReference type="InterPro" id="IPR054353">
    <property type="entry name" value="IstA-like_C"/>
</dbReference>
<evidence type="ECO:0000256" key="1">
    <source>
        <dbReference type="SAM" id="MobiDB-lite"/>
    </source>
</evidence>
<evidence type="ECO:0000259" key="2">
    <source>
        <dbReference type="Pfam" id="PF22483"/>
    </source>
</evidence>
<protein>
    <recommendedName>
        <fullName evidence="2">Transposase for insertion sequence element IS21-like C-terminal domain-containing protein</fullName>
    </recommendedName>
</protein>
<feature type="region of interest" description="Disordered" evidence="1">
    <location>
        <begin position="100"/>
        <end position="141"/>
    </location>
</feature>
<gene>
    <name evidence="3" type="ORF">C4B68_01450</name>
</gene>
<accession>A0ABN5HU82</accession>
<sequence>MITVKMRRYSVPVRFIDRKVTITLTCDGLVICDGRREIARRPRLAGRGADHLVLDHYLEALLTRPGALERSEALHQARAAGTFTAVHEAFWAAARKALGGTEGTRGDRGTGDRWGVRRKPGGRRRDRRGRRQGADRGQESA</sequence>
<dbReference type="Pfam" id="PF22483">
    <property type="entry name" value="Mu-transpos_C_2"/>
    <property type="match status" value="1"/>
</dbReference>
<dbReference type="Proteomes" id="UP000238413">
    <property type="component" value="Chromosome"/>
</dbReference>
<evidence type="ECO:0000313" key="3">
    <source>
        <dbReference type="EMBL" id="AVH54702.1"/>
    </source>
</evidence>
<name>A0ABN5HU82_9ACTN</name>
<reference evidence="3 4" key="1">
    <citation type="submission" date="2018-02" db="EMBL/GenBank/DDBJ databases">
        <title>Complete genome sequence of Streptomyces dengpaensis, the producer of angucyclines.</title>
        <authorList>
            <person name="Yumei L."/>
        </authorList>
    </citation>
    <scope>NUCLEOTIDE SEQUENCE [LARGE SCALE GENOMIC DNA]</scope>
    <source>
        <strain evidence="3 4">XZHG99</strain>
    </source>
</reference>
<organism evidence="3 4">
    <name type="scientific">Streptomyces dengpaensis</name>
    <dbReference type="NCBI Taxonomy" id="2049881"/>
    <lineage>
        <taxon>Bacteria</taxon>
        <taxon>Bacillati</taxon>
        <taxon>Actinomycetota</taxon>
        <taxon>Actinomycetes</taxon>
        <taxon>Kitasatosporales</taxon>
        <taxon>Streptomycetaceae</taxon>
        <taxon>Streptomyces</taxon>
    </lineage>
</organism>
<dbReference type="EMBL" id="CP026652">
    <property type="protein sequence ID" value="AVH54702.1"/>
    <property type="molecule type" value="Genomic_DNA"/>
</dbReference>
<feature type="compositionally biased region" description="Basic and acidic residues" evidence="1">
    <location>
        <begin position="132"/>
        <end position="141"/>
    </location>
</feature>
<evidence type="ECO:0000313" key="4">
    <source>
        <dbReference type="Proteomes" id="UP000238413"/>
    </source>
</evidence>
<keyword evidence="4" id="KW-1185">Reference proteome</keyword>
<feature type="compositionally biased region" description="Basic residues" evidence="1">
    <location>
        <begin position="116"/>
        <end position="131"/>
    </location>
</feature>
<proteinExistence type="predicted"/>
<feature type="compositionally biased region" description="Basic and acidic residues" evidence="1">
    <location>
        <begin position="104"/>
        <end position="115"/>
    </location>
</feature>